<evidence type="ECO:0000313" key="3">
    <source>
        <dbReference type="Proteomes" id="UP000002058"/>
    </source>
</evidence>
<dbReference type="EMBL" id="CH476618">
    <property type="protein sequence ID" value="EEP81601.1"/>
    <property type="molecule type" value="Genomic_DNA"/>
</dbReference>
<dbReference type="KEGG" id="ure:UREG_06466"/>
<dbReference type="OrthoDB" id="4211012at2759"/>
<keyword evidence="3" id="KW-1185">Reference proteome</keyword>
<dbReference type="InParanoid" id="C4JV74"/>
<proteinExistence type="predicted"/>
<dbReference type="RefSeq" id="XP_002583499.1">
    <property type="nucleotide sequence ID" value="XM_002583453.1"/>
</dbReference>
<evidence type="ECO:0000256" key="1">
    <source>
        <dbReference type="SAM" id="MobiDB-lite"/>
    </source>
</evidence>
<dbReference type="GeneID" id="8442898"/>
<feature type="region of interest" description="Disordered" evidence="1">
    <location>
        <begin position="1"/>
        <end position="27"/>
    </location>
</feature>
<name>C4JV74_UNCRE</name>
<reference evidence="3" key="1">
    <citation type="journal article" date="2009" name="Genome Res.">
        <title>Comparative genomic analyses of the human fungal pathogens Coccidioides and their relatives.</title>
        <authorList>
            <person name="Sharpton T.J."/>
            <person name="Stajich J.E."/>
            <person name="Rounsley S.D."/>
            <person name="Gardner M.J."/>
            <person name="Wortman J.R."/>
            <person name="Jordar V.S."/>
            <person name="Maiti R."/>
            <person name="Kodira C.D."/>
            <person name="Neafsey D.E."/>
            <person name="Zeng Q."/>
            <person name="Hung C.-Y."/>
            <person name="McMahan C."/>
            <person name="Muszewska A."/>
            <person name="Grynberg M."/>
            <person name="Mandel M.A."/>
            <person name="Kellner E.M."/>
            <person name="Barker B.M."/>
            <person name="Galgiani J.N."/>
            <person name="Orbach M.J."/>
            <person name="Kirkland T.N."/>
            <person name="Cole G.T."/>
            <person name="Henn M.R."/>
            <person name="Birren B.W."/>
            <person name="Taylor J.W."/>
        </authorList>
    </citation>
    <scope>NUCLEOTIDE SEQUENCE [LARGE SCALE GENOMIC DNA]</scope>
    <source>
        <strain evidence="3">UAMH 1704</strain>
    </source>
</reference>
<dbReference type="AlphaFoldDB" id="C4JV74"/>
<gene>
    <name evidence="2" type="ORF">UREG_06466</name>
</gene>
<accession>C4JV74</accession>
<dbReference type="VEuPathDB" id="FungiDB:UREG_06466"/>
<evidence type="ECO:0000313" key="2">
    <source>
        <dbReference type="EMBL" id="EEP81601.1"/>
    </source>
</evidence>
<dbReference type="Proteomes" id="UP000002058">
    <property type="component" value="Unassembled WGS sequence"/>
</dbReference>
<organism evidence="2 3">
    <name type="scientific">Uncinocarpus reesii (strain UAMH 1704)</name>
    <dbReference type="NCBI Taxonomy" id="336963"/>
    <lineage>
        <taxon>Eukaryota</taxon>
        <taxon>Fungi</taxon>
        <taxon>Dikarya</taxon>
        <taxon>Ascomycota</taxon>
        <taxon>Pezizomycotina</taxon>
        <taxon>Eurotiomycetes</taxon>
        <taxon>Eurotiomycetidae</taxon>
        <taxon>Onygenales</taxon>
        <taxon>Onygenaceae</taxon>
        <taxon>Uncinocarpus</taxon>
    </lineage>
</organism>
<sequence length="191" mass="20850">MAVTHGSNAPKKDTPTKNKSGHKAKGKAPTDFPIVFCQCCVSEFMFPKNMNKTCNNLQGSENACQNCARNKKSCSDFPDAMLEQVVEMMSAYDKWASTTNMTVKAAHEKSIITIAAAVSEELKVVLASMPKETVSREASSAMSAENIDLLIQMLETLKQIQKIQEATFTSVEAIRKSIEIKTSSTNGIGNF</sequence>
<dbReference type="OMA" id="GSENACQ"/>
<protein>
    <submittedName>
        <fullName evidence="2">Uncharacterized protein</fullName>
    </submittedName>
</protein>
<dbReference type="HOGENOM" id="CLU_1422409_0_0_1"/>